<feature type="compositionally biased region" description="Basic and acidic residues" evidence="1">
    <location>
        <begin position="171"/>
        <end position="181"/>
    </location>
</feature>
<feature type="compositionally biased region" description="Basic and acidic residues" evidence="1">
    <location>
        <begin position="137"/>
        <end position="149"/>
    </location>
</feature>
<protein>
    <recommendedName>
        <fullName evidence="4">HNH endonuclease</fullName>
    </recommendedName>
</protein>
<keyword evidence="3" id="KW-1185">Reference proteome</keyword>
<evidence type="ECO:0000313" key="2">
    <source>
        <dbReference type="EMBL" id="WQY99798.1"/>
    </source>
</evidence>
<evidence type="ECO:0000256" key="1">
    <source>
        <dbReference type="SAM" id="MobiDB-lite"/>
    </source>
</evidence>
<name>A0ABZ0ZXH1_9CAUD</name>
<evidence type="ECO:0000313" key="3">
    <source>
        <dbReference type="Proteomes" id="UP001325719"/>
    </source>
</evidence>
<organism evidence="2 3">
    <name type="scientific">Microbacterium phage MO526</name>
    <dbReference type="NCBI Taxonomy" id="3108092"/>
    <lineage>
        <taxon>Viruses</taxon>
        <taxon>Duplodnaviria</taxon>
        <taxon>Heunggongvirae</taxon>
        <taxon>Uroviricota</taxon>
        <taxon>Caudoviricetes</taxon>
        <taxon>Kutznervirinae</taxon>
        <taxon>Kozievirus</taxon>
        <taxon>Kozievirus MO526</taxon>
    </lineage>
</organism>
<dbReference type="Proteomes" id="UP001325719">
    <property type="component" value="Segment"/>
</dbReference>
<feature type="region of interest" description="Disordered" evidence="1">
    <location>
        <begin position="122"/>
        <end position="149"/>
    </location>
</feature>
<accession>A0ABZ0ZXH1</accession>
<proteinExistence type="predicted"/>
<reference evidence="2 3" key="1">
    <citation type="submission" date="2023-12" db="EMBL/GenBank/DDBJ databases">
        <authorList>
            <person name="Wang F."/>
            <person name="Yu X."/>
            <person name="Gao C."/>
        </authorList>
    </citation>
    <scope>NUCLEOTIDE SEQUENCE [LARGE SCALE GENOMIC DNA]</scope>
</reference>
<dbReference type="EMBL" id="OR941552">
    <property type="protein sequence ID" value="WQY99798.1"/>
    <property type="molecule type" value="Genomic_DNA"/>
</dbReference>
<feature type="region of interest" description="Disordered" evidence="1">
    <location>
        <begin position="164"/>
        <end position="206"/>
    </location>
</feature>
<sequence>MPEDIPEPAARLTDEEVAWRASDWSDFRRDYASHDEAVRSREYAAFCAGWDARHLSPRLTAGQQAVVDQVRHMVEASSHVAASITDALYTDAADRADADALAGLSDRRRADVEAVREKIAEAREEPVTGEPDGADPLPEHDHRPVQHRDGREPWCRVCGLNADGNAPASRFESRREAREAASARNTVTAADLARAAGRPIPDAPQA</sequence>
<evidence type="ECO:0008006" key="4">
    <source>
        <dbReference type="Google" id="ProtNLM"/>
    </source>
</evidence>